<comment type="similarity">
    <text evidence="1">Belongs to the antibiotic N-acetyltransferase family.</text>
</comment>
<evidence type="ECO:0000256" key="3">
    <source>
        <dbReference type="ARBA" id="ARBA00023315"/>
    </source>
</evidence>
<evidence type="ECO:0000313" key="4">
    <source>
        <dbReference type="EMBL" id="NGO80305.1"/>
    </source>
</evidence>
<gene>
    <name evidence="4" type="ORF">G6045_32295</name>
</gene>
<evidence type="ECO:0000313" key="5">
    <source>
        <dbReference type="Proteomes" id="UP000481109"/>
    </source>
</evidence>
<accession>A0A6G4XRW6</accession>
<name>A0A6G4XRW6_9ACTN</name>
<dbReference type="AlphaFoldDB" id="A0A6G4XRW6"/>
<dbReference type="PANTHER" id="PTHR11104">
    <property type="entry name" value="AMINOGLYCOSIDE N3-ACETYLTRANSFERASE"/>
    <property type="match status" value="1"/>
</dbReference>
<dbReference type="RefSeq" id="WP_165335731.1">
    <property type="nucleotide sequence ID" value="NZ_JAAKZW010000207.1"/>
</dbReference>
<dbReference type="PANTHER" id="PTHR11104:SF0">
    <property type="entry name" value="SPBETA PROPHAGE-DERIVED AMINOGLYCOSIDE N(3')-ACETYLTRANSFERASE-LIKE PROTEIN YOKD"/>
    <property type="match status" value="1"/>
</dbReference>
<organism evidence="4 5">
    <name type="scientific">Streptomyces mesophilus</name>
    <dbReference type="NCBI Taxonomy" id="1775132"/>
    <lineage>
        <taxon>Bacteria</taxon>
        <taxon>Bacillati</taxon>
        <taxon>Actinomycetota</taxon>
        <taxon>Actinomycetes</taxon>
        <taxon>Kitasatosporales</taxon>
        <taxon>Streptomycetaceae</taxon>
        <taxon>Streptomyces</taxon>
    </lineage>
</organism>
<protein>
    <submittedName>
        <fullName evidence="4">AAC(3) family N-acetyltransferase</fullName>
    </submittedName>
</protein>
<proteinExistence type="inferred from homology"/>
<keyword evidence="3" id="KW-0012">Acyltransferase</keyword>
<dbReference type="GO" id="GO:0008080">
    <property type="term" value="F:N-acetyltransferase activity"/>
    <property type="evidence" value="ECO:0007669"/>
    <property type="project" value="InterPro"/>
</dbReference>
<comment type="caution">
    <text evidence="4">The sequence shown here is derived from an EMBL/GenBank/DDBJ whole genome shotgun (WGS) entry which is preliminary data.</text>
</comment>
<dbReference type="Proteomes" id="UP000481109">
    <property type="component" value="Unassembled WGS sequence"/>
</dbReference>
<reference evidence="4 5" key="1">
    <citation type="submission" date="2020-02" db="EMBL/GenBank/DDBJ databases">
        <title>Whole-genome analyses of novel actinobacteria.</title>
        <authorList>
            <person name="Sahin N."/>
            <person name="Tokatli A."/>
        </authorList>
    </citation>
    <scope>NUCLEOTIDE SEQUENCE [LARGE SCALE GENOMIC DNA]</scope>
    <source>
        <strain evidence="4 5">YC504</strain>
    </source>
</reference>
<dbReference type="EMBL" id="JAAKZW010000207">
    <property type="protein sequence ID" value="NGO80305.1"/>
    <property type="molecule type" value="Genomic_DNA"/>
</dbReference>
<evidence type="ECO:0000256" key="1">
    <source>
        <dbReference type="ARBA" id="ARBA00006383"/>
    </source>
</evidence>
<dbReference type="InterPro" id="IPR003679">
    <property type="entry name" value="Amioglycoside_AcTrfase"/>
</dbReference>
<evidence type="ECO:0000256" key="2">
    <source>
        <dbReference type="ARBA" id="ARBA00022679"/>
    </source>
</evidence>
<dbReference type="SUPFAM" id="SSF110710">
    <property type="entry name" value="TTHA0583/YokD-like"/>
    <property type="match status" value="1"/>
</dbReference>
<dbReference type="InterPro" id="IPR028345">
    <property type="entry name" value="Antibiotic_NAT-like"/>
</dbReference>
<sequence>MRTTTTPTSPLTPATLAEGWRKAGLEEGMDVIVHSSLSSLGPVDGGAPTVVDSLRSVLGPTGTLVVPTFTWQVTDPDPDHVGVPTSDVSKRRASVPDFHTNLDTTSMGAIPDTVRALPGSVRSTHPQASVTAIGHRATEITSHQTLGFALGPTSPFGRLHDLGGYILLAGVGHDRNTFLHYAETLTPSPRLKLRRFPYTINGERVWVETLDVGNDNGRHFPTLGREFEEQAGIQEVIVGNARCRLIPVQALVAFSVPRLTELLATDTTSLPGSQIHSS</sequence>
<keyword evidence="2 4" id="KW-0808">Transferase</keyword>
<dbReference type="GO" id="GO:0046677">
    <property type="term" value="P:response to antibiotic"/>
    <property type="evidence" value="ECO:0007669"/>
    <property type="project" value="InterPro"/>
</dbReference>
<keyword evidence="5" id="KW-1185">Reference proteome</keyword>
<dbReference type="Pfam" id="PF02522">
    <property type="entry name" value="Antibiotic_NAT"/>
    <property type="match status" value="1"/>
</dbReference>